<evidence type="ECO:0000256" key="8">
    <source>
        <dbReference type="SAM" id="SignalP"/>
    </source>
</evidence>
<keyword evidence="3 7" id="KW-1133">Transmembrane helix</keyword>
<dbReference type="PROSITE" id="PS50221">
    <property type="entry name" value="GAIN_B"/>
    <property type="match status" value="1"/>
</dbReference>
<evidence type="ECO:0000256" key="5">
    <source>
        <dbReference type="ARBA" id="ARBA00023157"/>
    </source>
</evidence>
<proteinExistence type="predicted"/>
<feature type="domain" description="GAIN-B" evidence="9">
    <location>
        <begin position="76"/>
        <end position="215"/>
    </location>
</feature>
<name>A0A3Q2XC09_HAPBU</name>
<feature type="domain" description="G-protein coupled receptors family 2 profile 2" evidence="10">
    <location>
        <begin position="223"/>
        <end position="495"/>
    </location>
</feature>
<dbReference type="RefSeq" id="XP_042070719.1">
    <property type="nucleotide sequence ID" value="XM_042214785.1"/>
</dbReference>
<comment type="subcellular location">
    <subcellularLocation>
        <location evidence="1">Membrane</location>
        <topology evidence="1">Multi-pass membrane protein</topology>
    </subcellularLocation>
</comment>
<feature type="signal peptide" evidence="8">
    <location>
        <begin position="1"/>
        <end position="18"/>
    </location>
</feature>
<feature type="transmembrane region" description="Helical" evidence="7">
    <location>
        <begin position="387"/>
        <end position="413"/>
    </location>
</feature>
<dbReference type="Pfam" id="PF01825">
    <property type="entry name" value="GPS"/>
    <property type="match status" value="1"/>
</dbReference>
<feature type="transmembrane region" description="Helical" evidence="7">
    <location>
        <begin position="260"/>
        <end position="280"/>
    </location>
</feature>
<evidence type="ECO:0000313" key="11">
    <source>
        <dbReference type="Ensembl" id="ENSHBUP00000032865.1"/>
    </source>
</evidence>
<keyword evidence="8" id="KW-0732">Signal</keyword>
<dbReference type="PRINTS" id="PR00249">
    <property type="entry name" value="GPCRSECRETIN"/>
</dbReference>
<dbReference type="Gene3D" id="1.20.1070.10">
    <property type="entry name" value="Rhodopsin 7-helix transmembrane proteins"/>
    <property type="match status" value="1"/>
</dbReference>
<evidence type="ECO:0000259" key="9">
    <source>
        <dbReference type="PROSITE" id="PS50221"/>
    </source>
</evidence>
<feature type="transmembrane region" description="Helical" evidence="7">
    <location>
        <begin position="442"/>
        <end position="461"/>
    </location>
</feature>
<evidence type="ECO:0000256" key="4">
    <source>
        <dbReference type="ARBA" id="ARBA00023136"/>
    </source>
</evidence>
<dbReference type="InterPro" id="IPR046338">
    <property type="entry name" value="GAIN_dom_sf"/>
</dbReference>
<dbReference type="GeneTree" id="ENSGT00940000166567"/>
<organism evidence="11 12">
    <name type="scientific">Haplochromis burtoni</name>
    <name type="common">Burton's mouthbrooder</name>
    <name type="synonym">Chromis burtoni</name>
    <dbReference type="NCBI Taxonomy" id="8153"/>
    <lineage>
        <taxon>Eukaryota</taxon>
        <taxon>Metazoa</taxon>
        <taxon>Chordata</taxon>
        <taxon>Craniata</taxon>
        <taxon>Vertebrata</taxon>
        <taxon>Euteleostomi</taxon>
        <taxon>Actinopterygii</taxon>
        <taxon>Neopterygii</taxon>
        <taxon>Teleostei</taxon>
        <taxon>Neoteleostei</taxon>
        <taxon>Acanthomorphata</taxon>
        <taxon>Ovalentaria</taxon>
        <taxon>Cichlomorphae</taxon>
        <taxon>Cichliformes</taxon>
        <taxon>Cichlidae</taxon>
        <taxon>African cichlids</taxon>
        <taxon>Pseudocrenilabrinae</taxon>
        <taxon>Haplochromini</taxon>
        <taxon>Haplochromis</taxon>
    </lineage>
</organism>
<reference evidence="11" key="2">
    <citation type="submission" date="2025-09" db="UniProtKB">
        <authorList>
            <consortium name="Ensembl"/>
        </authorList>
    </citation>
    <scope>IDENTIFICATION</scope>
</reference>
<dbReference type="Gene3D" id="2.60.220.50">
    <property type="match status" value="1"/>
</dbReference>
<feature type="transmembrane region" description="Helical" evidence="7">
    <location>
        <begin position="225"/>
        <end position="248"/>
    </location>
</feature>
<dbReference type="RefSeq" id="XP_005948645.1">
    <property type="nucleotide sequence ID" value="XM_005948583.3"/>
</dbReference>
<dbReference type="GO" id="GO:0005886">
    <property type="term" value="C:plasma membrane"/>
    <property type="evidence" value="ECO:0007669"/>
    <property type="project" value="TreeGrafter"/>
</dbReference>
<dbReference type="InterPro" id="IPR000832">
    <property type="entry name" value="GPCR_2_secretin-like"/>
</dbReference>
<dbReference type="PANTHER" id="PTHR12011:SF285">
    <property type="entry name" value="ADHESION G PROTEIN-COUPLED RECEPTOR G3"/>
    <property type="match status" value="1"/>
</dbReference>
<dbReference type="AlphaFoldDB" id="A0A3Q2XC09"/>
<evidence type="ECO:0000256" key="7">
    <source>
        <dbReference type="SAM" id="Phobius"/>
    </source>
</evidence>
<feature type="transmembrane region" description="Helical" evidence="7">
    <location>
        <begin position="473"/>
        <end position="496"/>
    </location>
</feature>
<sequence length="524" mass="59243">MWITLFITTTLCFSMSRAGDFCENVLKECRDSDPSWIGCYEDRIMTCKPRGRSMTGIKQLKVDSLQEVDVRPTFEHRVHIPSAALQESIGNVPEVDALVVASVINSSYFKLSPPQRSRTPQIHRRNGKVFRDSAVCVRAGNRAVENLSQPITLTFKHNKEVESGTCVFWKETSAKDGTGYWSNEGCDTNYTAHEFICSCNHLSFFAVLVNPGISVTKADANKLNYITYIGSGLSAPFALISLFIYIYLHRRHPEKSISLHMQLTVAMFCLHLTFLLSSLLAQLLKEKEDSSSCLVLGLVLHWSLLATMTWSALEGFHLYLLLIRVFNIYVRRYLLKLSLIGWGFPTLVAAVCGISRVYGKYTLKYSNSNLTQHMCWMSNESEQKLLVVSYITTVAFPFLVVVFNACMLGLVVFKMWELRRGDRSFGSSSDWKKINKERKKRLWKDCVTVLGLSCVLGLPWGLASTTYVSLAGIYIFTVLNSLQGLFIFLWSVAMAWSKSQPENNSSIRDSSSQKMMTTSFNSRN</sequence>
<feature type="transmembrane region" description="Helical" evidence="7">
    <location>
        <begin position="334"/>
        <end position="358"/>
    </location>
</feature>
<dbReference type="GeneID" id="102295254"/>
<accession>A0A3Q2XC09</accession>
<dbReference type="Ensembl" id="ENSHBUT00000026171.1">
    <property type="protein sequence ID" value="ENSHBUP00000032865.1"/>
    <property type="gene ID" value="ENSHBUG00000019424.1"/>
</dbReference>
<keyword evidence="4 7" id="KW-0472">Membrane</keyword>
<dbReference type="InterPro" id="IPR017981">
    <property type="entry name" value="GPCR_2-like_7TM"/>
</dbReference>
<evidence type="ECO:0000256" key="6">
    <source>
        <dbReference type="SAM" id="MobiDB-lite"/>
    </source>
</evidence>
<evidence type="ECO:0000259" key="10">
    <source>
        <dbReference type="PROSITE" id="PS50261"/>
    </source>
</evidence>
<dbReference type="SMART" id="SM00303">
    <property type="entry name" value="GPS"/>
    <property type="match status" value="1"/>
</dbReference>
<keyword evidence="2 7" id="KW-0812">Transmembrane</keyword>
<dbReference type="Proteomes" id="UP000264840">
    <property type="component" value="Unplaced"/>
</dbReference>
<feature type="region of interest" description="Disordered" evidence="6">
    <location>
        <begin position="501"/>
        <end position="524"/>
    </location>
</feature>
<dbReference type="GO" id="GO:0004930">
    <property type="term" value="F:G protein-coupled receptor activity"/>
    <property type="evidence" value="ECO:0007669"/>
    <property type="project" value="InterPro"/>
</dbReference>
<dbReference type="RefSeq" id="XP_042070720.1">
    <property type="nucleotide sequence ID" value="XM_042214786.1"/>
</dbReference>
<reference evidence="11" key="1">
    <citation type="submission" date="2025-08" db="UniProtKB">
        <authorList>
            <consortium name="Ensembl"/>
        </authorList>
    </citation>
    <scope>IDENTIFICATION</scope>
</reference>
<keyword evidence="5" id="KW-1015">Disulfide bond</keyword>
<evidence type="ECO:0000256" key="2">
    <source>
        <dbReference type="ARBA" id="ARBA00022692"/>
    </source>
</evidence>
<dbReference type="InterPro" id="IPR057244">
    <property type="entry name" value="GAIN_B"/>
</dbReference>
<dbReference type="GO" id="GO:0007189">
    <property type="term" value="P:adenylate cyclase-activating G protein-coupled receptor signaling pathway"/>
    <property type="evidence" value="ECO:0007669"/>
    <property type="project" value="TreeGrafter"/>
</dbReference>
<evidence type="ECO:0000256" key="3">
    <source>
        <dbReference type="ARBA" id="ARBA00022989"/>
    </source>
</evidence>
<dbReference type="InterPro" id="IPR000203">
    <property type="entry name" value="GPS"/>
</dbReference>
<feature type="transmembrane region" description="Helical" evidence="7">
    <location>
        <begin position="300"/>
        <end position="322"/>
    </location>
</feature>
<dbReference type="Pfam" id="PF00002">
    <property type="entry name" value="7tm_2"/>
    <property type="match status" value="1"/>
</dbReference>
<evidence type="ECO:0000313" key="12">
    <source>
        <dbReference type="Proteomes" id="UP000264840"/>
    </source>
</evidence>
<keyword evidence="12" id="KW-1185">Reference proteome</keyword>
<dbReference type="PANTHER" id="PTHR12011">
    <property type="entry name" value="ADHESION G-PROTEIN COUPLED RECEPTOR"/>
    <property type="match status" value="1"/>
</dbReference>
<dbReference type="STRING" id="8153.ENSHBUP00000032865"/>
<dbReference type="GO" id="GO:0007166">
    <property type="term" value="P:cell surface receptor signaling pathway"/>
    <property type="evidence" value="ECO:0007669"/>
    <property type="project" value="InterPro"/>
</dbReference>
<feature type="chain" id="PRO_5018653262" evidence="8">
    <location>
        <begin position="19"/>
        <end position="524"/>
    </location>
</feature>
<protein>
    <submittedName>
        <fullName evidence="11">G-protein coupled receptor 56-like</fullName>
    </submittedName>
</protein>
<evidence type="ECO:0000256" key="1">
    <source>
        <dbReference type="ARBA" id="ARBA00004141"/>
    </source>
</evidence>
<dbReference type="PROSITE" id="PS50261">
    <property type="entry name" value="G_PROTEIN_RECEP_F2_4"/>
    <property type="match status" value="1"/>
</dbReference>